<evidence type="ECO:0000256" key="1">
    <source>
        <dbReference type="SAM" id="MobiDB-lite"/>
    </source>
</evidence>
<dbReference type="EMBL" id="JAWDIT010000004">
    <property type="protein sequence ID" value="MDU0346435.1"/>
    <property type="molecule type" value="Genomic_DNA"/>
</dbReference>
<evidence type="ECO:0000256" key="2">
    <source>
        <dbReference type="SAM" id="Phobius"/>
    </source>
</evidence>
<dbReference type="Proteomes" id="UP001261125">
    <property type="component" value="Unassembled WGS sequence"/>
</dbReference>
<proteinExistence type="predicted"/>
<comment type="caution">
    <text evidence="4">The sequence shown here is derived from an EMBL/GenBank/DDBJ whole genome shotgun (WGS) entry which is preliminary data.</text>
</comment>
<keyword evidence="3" id="KW-0732">Signal</keyword>
<sequence>MHHPPPSTRRLPAALALLTILIGTFAVAPAAQATERGTGFGTWAPLSRTGWHGSMRVGDVHTYCIHPGLPVPTDATTDHGTSSDVNGLSPQQLVSINHLVTSYGQTDDPVQAASVAWAVKAVVDRDTTLHSWGYEGNDLPGAIDFIMRRASPENSGAIQAQTMQYLAEAEAVPVPRIGGALSLTTDEGDPTRGSVRVDVDPAATGRVHLENAVFADTGSGVRENVRGGETYPIIAPSSASEDGRPYTVRATGSFTVPAAAVHFYTTPGQQDSAGPAEPTRFDLSTQDAAPRPVQFSPRIETTARITDGRFVDDVTVSPVDGIWPRRSDGSFVPITATADVYRTGAWPAEADEIPANLSPLTHLSLTTDPSVGAGTYTVQSSELPGPGVYTAVWRIDREEQDPGVSAHLPLGFRWKERFASPTQTEQVAPPAPTTTPVPTPPPTGAEPLPPAAPPALASLAATGSPAAALPGAVGAAVTALGLGAVACAFGRRRRALRT</sequence>
<keyword evidence="2" id="KW-0812">Transmembrane</keyword>
<accession>A0ABU3SNZ7</accession>
<feature type="signal peptide" evidence="3">
    <location>
        <begin position="1"/>
        <end position="33"/>
    </location>
</feature>
<feature type="transmembrane region" description="Helical" evidence="2">
    <location>
        <begin position="467"/>
        <end position="489"/>
    </location>
</feature>
<evidence type="ECO:0000313" key="4">
    <source>
        <dbReference type="EMBL" id="MDU0346435.1"/>
    </source>
</evidence>
<feature type="region of interest" description="Disordered" evidence="1">
    <location>
        <begin position="420"/>
        <end position="455"/>
    </location>
</feature>
<gene>
    <name evidence="4" type="ORF">RWH44_12080</name>
</gene>
<evidence type="ECO:0008006" key="6">
    <source>
        <dbReference type="Google" id="ProtNLM"/>
    </source>
</evidence>
<feature type="region of interest" description="Disordered" evidence="1">
    <location>
        <begin position="267"/>
        <end position="289"/>
    </location>
</feature>
<keyword evidence="2" id="KW-1133">Transmembrane helix</keyword>
<evidence type="ECO:0000313" key="5">
    <source>
        <dbReference type="Proteomes" id="UP001261125"/>
    </source>
</evidence>
<keyword evidence="2" id="KW-0472">Membrane</keyword>
<protein>
    <recommendedName>
        <fullName evidence="6">Thioester domain-containing protein</fullName>
    </recommendedName>
</protein>
<evidence type="ECO:0000256" key="3">
    <source>
        <dbReference type="SAM" id="SignalP"/>
    </source>
</evidence>
<name>A0ABU3SNZ7_9MICO</name>
<reference evidence="4 5" key="1">
    <citation type="submission" date="2023-09" db="EMBL/GenBank/DDBJ databases">
        <title>Microbacterium fusihabitans sp. nov., Microbacterium phycihabitans sp. nov., and Microbacterium cervinum sp. nov., isolated from dried seaweeds of beach.</title>
        <authorList>
            <person name="Lee S.D."/>
        </authorList>
    </citation>
    <scope>NUCLEOTIDE SEQUENCE [LARGE SCALE GENOMIC DNA]</scope>
    <source>
        <strain evidence="4 5">KSW2-29</strain>
    </source>
</reference>
<organism evidence="4 5">
    <name type="scientific">Microbacterium phycohabitans</name>
    <dbReference type="NCBI Taxonomy" id="3075993"/>
    <lineage>
        <taxon>Bacteria</taxon>
        <taxon>Bacillati</taxon>
        <taxon>Actinomycetota</taxon>
        <taxon>Actinomycetes</taxon>
        <taxon>Micrococcales</taxon>
        <taxon>Microbacteriaceae</taxon>
        <taxon>Microbacterium</taxon>
    </lineage>
</organism>
<keyword evidence="5" id="KW-1185">Reference proteome</keyword>
<feature type="chain" id="PRO_5045846722" description="Thioester domain-containing protein" evidence="3">
    <location>
        <begin position="34"/>
        <end position="498"/>
    </location>
</feature>
<dbReference type="RefSeq" id="WP_316004755.1">
    <property type="nucleotide sequence ID" value="NZ_JAWDIT010000004.1"/>
</dbReference>
<feature type="compositionally biased region" description="Pro residues" evidence="1">
    <location>
        <begin position="429"/>
        <end position="453"/>
    </location>
</feature>